<protein>
    <submittedName>
        <fullName evidence="2">Uncharacterized protein</fullName>
    </submittedName>
</protein>
<reference evidence="2" key="1">
    <citation type="submission" date="2020-09" db="EMBL/GenBank/DDBJ databases">
        <title>Draft Genome Sequence of Paenibacillus sp. WST5.</title>
        <authorList>
            <person name="Bao Z."/>
        </authorList>
    </citation>
    <scope>NUCLEOTIDE SEQUENCE</scope>
    <source>
        <strain evidence="2">WST5</strain>
    </source>
</reference>
<dbReference type="EMBL" id="JACVVD010000001">
    <property type="protein sequence ID" value="MBD0379298.1"/>
    <property type="molecule type" value="Genomic_DNA"/>
</dbReference>
<feature type="compositionally biased region" description="Polar residues" evidence="1">
    <location>
        <begin position="210"/>
        <end position="219"/>
    </location>
</feature>
<feature type="region of interest" description="Disordered" evidence="1">
    <location>
        <begin position="157"/>
        <end position="232"/>
    </location>
</feature>
<feature type="region of interest" description="Disordered" evidence="1">
    <location>
        <begin position="71"/>
        <end position="111"/>
    </location>
</feature>
<feature type="compositionally biased region" description="Polar residues" evidence="1">
    <location>
        <begin position="71"/>
        <end position="85"/>
    </location>
</feature>
<sequence length="232" mass="24891">MYNTNFSSYGTSSFGRTQGLQSGQNPTSQYQGIQKQYQPVGFVQSFYGQNAGQTSQGYGQNVSQVNQNWGQATSPESFHTANYRGNQPGHDAYQRSDSSTPTQSSFQGGYSSYSGISAGQYGNQAQAQPQYSNQSQSQFGFQNAQQQFAGSQFGSAIQSGQSYGQTPVSPNAFHTANYRGNQPGHDAIYRSDSSNPTQASFQPQAGFGSQGISSFNPGLNQFGQSGQFGSSF</sequence>
<gene>
    <name evidence="2" type="ORF">ICC18_04055</name>
</gene>
<evidence type="ECO:0000313" key="3">
    <source>
        <dbReference type="Proteomes" id="UP000650466"/>
    </source>
</evidence>
<feature type="compositionally biased region" description="Polar residues" evidence="1">
    <location>
        <begin position="191"/>
        <end position="203"/>
    </location>
</feature>
<organism evidence="2 3">
    <name type="scientific">Paenibacillus sedimenti</name>
    <dbReference type="NCBI Taxonomy" id="2770274"/>
    <lineage>
        <taxon>Bacteria</taxon>
        <taxon>Bacillati</taxon>
        <taxon>Bacillota</taxon>
        <taxon>Bacilli</taxon>
        <taxon>Bacillales</taxon>
        <taxon>Paenibacillaceae</taxon>
        <taxon>Paenibacillus</taxon>
    </lineage>
</organism>
<accession>A0A926KN38</accession>
<feature type="compositionally biased region" description="Low complexity" evidence="1">
    <location>
        <begin position="221"/>
        <end position="232"/>
    </location>
</feature>
<comment type="caution">
    <text evidence="2">The sequence shown here is derived from an EMBL/GenBank/DDBJ whole genome shotgun (WGS) entry which is preliminary data.</text>
</comment>
<dbReference type="Proteomes" id="UP000650466">
    <property type="component" value="Unassembled WGS sequence"/>
</dbReference>
<evidence type="ECO:0000256" key="1">
    <source>
        <dbReference type="SAM" id="MobiDB-lite"/>
    </source>
</evidence>
<evidence type="ECO:0000313" key="2">
    <source>
        <dbReference type="EMBL" id="MBD0379298.1"/>
    </source>
</evidence>
<proteinExistence type="predicted"/>
<dbReference type="AlphaFoldDB" id="A0A926KN38"/>
<feature type="compositionally biased region" description="Polar residues" evidence="1">
    <location>
        <begin position="157"/>
        <end position="180"/>
    </location>
</feature>
<dbReference type="RefSeq" id="WP_188173066.1">
    <property type="nucleotide sequence ID" value="NZ_JACVVD010000001.1"/>
</dbReference>
<feature type="region of interest" description="Disordered" evidence="1">
    <location>
        <begin position="1"/>
        <end position="31"/>
    </location>
</feature>
<name>A0A926KN38_9BACL</name>
<keyword evidence="3" id="KW-1185">Reference proteome</keyword>